<evidence type="ECO:0000313" key="7">
    <source>
        <dbReference type="Proteomes" id="UP000011922"/>
    </source>
</evidence>
<dbReference type="Pfam" id="PF00271">
    <property type="entry name" value="Helicase_C"/>
    <property type="match status" value="1"/>
</dbReference>
<dbReference type="PATRIC" id="fig|1262666.3.peg.1713"/>
<reference evidence="6 7" key="1">
    <citation type="journal article" date="2013" name="Genome Announc.">
        <title>Draft Genome Sequence for Desulfovibrio africanus Strain PCS.</title>
        <authorList>
            <person name="Brown S.D."/>
            <person name="Utturkar S.M."/>
            <person name="Arkin A.P."/>
            <person name="Deutschbauer A.M."/>
            <person name="Elias D.A."/>
            <person name="Hazen T.C."/>
            <person name="Chakraborty R."/>
        </authorList>
    </citation>
    <scope>NUCLEOTIDE SEQUENCE [LARGE SCALE GENOMIC DNA]</scope>
    <source>
        <strain evidence="6 7">PCS</strain>
    </source>
</reference>
<dbReference type="InterPro" id="IPR027417">
    <property type="entry name" value="P-loop_NTPase"/>
</dbReference>
<protein>
    <submittedName>
        <fullName evidence="6">Helicase family protein with metal-binding cysteine cluster</fullName>
    </submittedName>
</protein>
<dbReference type="SUPFAM" id="SSF53098">
    <property type="entry name" value="Ribonuclease H-like"/>
    <property type="match status" value="1"/>
</dbReference>
<organism evidence="6 7">
    <name type="scientific">Desulfocurvibacter africanus PCS</name>
    <dbReference type="NCBI Taxonomy" id="1262666"/>
    <lineage>
        <taxon>Bacteria</taxon>
        <taxon>Pseudomonadati</taxon>
        <taxon>Thermodesulfobacteriota</taxon>
        <taxon>Desulfovibrionia</taxon>
        <taxon>Desulfovibrionales</taxon>
        <taxon>Desulfovibrionaceae</taxon>
        <taxon>Desulfocurvibacter</taxon>
    </lineage>
</organism>
<dbReference type="Gene3D" id="3.30.420.10">
    <property type="entry name" value="Ribonuclease H-like superfamily/Ribonuclease H"/>
    <property type="match status" value="1"/>
</dbReference>
<keyword evidence="6" id="KW-0347">Helicase</keyword>
<dbReference type="GO" id="GO:0006289">
    <property type="term" value="P:nucleotide-excision repair"/>
    <property type="evidence" value="ECO:0007669"/>
    <property type="project" value="TreeGrafter"/>
</dbReference>
<dbReference type="PANTHER" id="PTHR47957:SF3">
    <property type="entry name" value="ATP-DEPENDENT HELICASE HRQ1"/>
    <property type="match status" value="1"/>
</dbReference>
<dbReference type="RefSeq" id="WP_005986081.1">
    <property type="nucleotide sequence ID" value="NZ_AOSV01000017.1"/>
</dbReference>
<dbReference type="SMART" id="SM00490">
    <property type="entry name" value="HELICc"/>
    <property type="match status" value="1"/>
</dbReference>
<dbReference type="SUPFAM" id="SSF52540">
    <property type="entry name" value="P-loop containing nucleoside triphosphate hydrolases"/>
    <property type="match status" value="1"/>
</dbReference>
<dbReference type="GO" id="GO:0043138">
    <property type="term" value="F:3'-5' DNA helicase activity"/>
    <property type="evidence" value="ECO:0007669"/>
    <property type="project" value="TreeGrafter"/>
</dbReference>
<dbReference type="PROSITE" id="PS51192">
    <property type="entry name" value="HELICASE_ATP_BIND_1"/>
    <property type="match status" value="1"/>
</dbReference>
<dbReference type="PROSITE" id="PS51194">
    <property type="entry name" value="HELICASE_CTER"/>
    <property type="match status" value="1"/>
</dbReference>
<feature type="region of interest" description="Disordered" evidence="3">
    <location>
        <begin position="821"/>
        <end position="868"/>
    </location>
</feature>
<dbReference type="SMART" id="SM00487">
    <property type="entry name" value="DEXDc"/>
    <property type="match status" value="1"/>
</dbReference>
<dbReference type="CDD" id="cd17923">
    <property type="entry name" value="DEXHc_Hrq1-like"/>
    <property type="match status" value="1"/>
</dbReference>
<evidence type="ECO:0000313" key="6">
    <source>
        <dbReference type="EMBL" id="EMG37553.1"/>
    </source>
</evidence>
<dbReference type="AlphaFoldDB" id="M5Q2N0"/>
<proteinExistence type="predicted"/>
<dbReference type="Pfam" id="PF00270">
    <property type="entry name" value="DEAD"/>
    <property type="match status" value="1"/>
</dbReference>
<dbReference type="InterPro" id="IPR018973">
    <property type="entry name" value="MZB"/>
</dbReference>
<dbReference type="InterPro" id="IPR055227">
    <property type="entry name" value="HRQ1_WHD"/>
</dbReference>
<dbReference type="InterPro" id="IPR011545">
    <property type="entry name" value="DEAD/DEAH_box_helicase_dom"/>
</dbReference>
<dbReference type="CDD" id="cd18797">
    <property type="entry name" value="SF2_C_Hrq"/>
    <property type="match status" value="1"/>
</dbReference>
<dbReference type="PANTHER" id="PTHR47957">
    <property type="entry name" value="ATP-DEPENDENT HELICASE HRQ1"/>
    <property type="match status" value="1"/>
</dbReference>
<feature type="region of interest" description="Disordered" evidence="3">
    <location>
        <begin position="753"/>
        <end position="773"/>
    </location>
</feature>
<dbReference type="InterPro" id="IPR012337">
    <property type="entry name" value="RNaseH-like_sf"/>
</dbReference>
<name>M5Q2N0_DESAF</name>
<dbReference type="GO" id="GO:0003676">
    <property type="term" value="F:nucleic acid binding"/>
    <property type="evidence" value="ECO:0007669"/>
    <property type="project" value="InterPro"/>
</dbReference>
<dbReference type="InterPro" id="IPR014001">
    <property type="entry name" value="Helicase_ATP-bd"/>
</dbReference>
<comment type="caution">
    <text evidence="6">The sequence shown here is derived from an EMBL/GenBank/DDBJ whole genome shotgun (WGS) entry which is preliminary data.</text>
</comment>
<dbReference type="EMBL" id="AOSV01000017">
    <property type="protein sequence ID" value="EMG37553.1"/>
    <property type="molecule type" value="Genomic_DNA"/>
</dbReference>
<sequence>MNPTIHDFLASLAKDDPYGDQVVHHEILPERAESMAQTRRPWPRLVQGLLAARSISKLYSHQAMACDLVRAGRHVVVATPTASGKSLTYTLPVIEQSLAMPDSKALWLFPLKALAQDQLRSFNELTALLPPDVRPGAAIYDGDTPDHRRRKLREEPPGVLLTNPEMLHLSLLPHHSTWAAFWAGLTHVVVDEVHTYRGVMGSHMAMLFRRMLRMCRYYGSQPTFVFCSATIGNPGELAHLLTGLEAEVILDSGAPQGLRHFLFMDPAASAATAAIRLLRQALERGLRTIVYCQSRKMTELIAIWAAEKSGEFKERISAYRAGFLPEERRDVEARMSSGDLLAVVTTSALELGIDIGSLDLCILVGYPGTIMATLQRGGRVGRKQQESAVVLIAQEDALDQYFLRHPEDFFNRPPESAVLNPANPVIVTRHLDCAAAELPLRSDEPMLQEEGIAQVAQDMLQQGLLLQSADGRQLHSRRKRPHREVDLRGAGGTMVIEVDGQVIGQIDEHRAFREAHDGAVYLHRGETFVVDRLDLPGRRALAHKARVGYYTRVRGEKDTEILRVHGTRQVLDTRVHHGRLRVTETITGYEKRRTSDGKMLTIVPLDLPPQSFETDGLWIEIPPEVQAAAEEERHHFMGGIHAVEHAAIGILPLLVMCDRNDLGGISIPFHPQVNSAAVFVYDGAPGGVGLSRLAFTKAEELLVKTLAVVRECPCELGCPSCVHSPKCGSGNRPISKDAAAFVLELLCGESGRALPSPNPTHQGGRPPGPAMFRSDEALEDSAPIAPDRVYLADAIPPIGRRPTGDRGGGFAGALTGEDAAAFPANPEASPGPSEQRPRAAQRGVRGDEFPRQGSGGGAPSSPSPSRPSRFVVLDVETRRSAAEVGGWHRARDMGVSVAVAYDSASDEFHAFGQDELGGLCELLDGVELVVGFNVRRFDYAVLSGCVEYDFLQLKTLDMLEHVKRRLGYRLALDHLASATLGAGKSADGLQALAWWKEGRVDLIAEYCRADVRITRDLYLFGRDKGHLLFKNKAGSLVRLPVDWAGGA</sequence>
<evidence type="ECO:0000259" key="4">
    <source>
        <dbReference type="PROSITE" id="PS51192"/>
    </source>
</evidence>
<keyword evidence="6" id="KW-0378">Hydrolase</keyword>
<keyword evidence="2" id="KW-0067">ATP-binding</keyword>
<dbReference type="Gene3D" id="3.40.50.300">
    <property type="entry name" value="P-loop containing nucleotide triphosphate hydrolases"/>
    <property type="match status" value="2"/>
</dbReference>
<dbReference type="Pfam" id="PF22982">
    <property type="entry name" value="WHD_HRQ1"/>
    <property type="match status" value="1"/>
</dbReference>
<accession>M5Q2N0</accession>
<evidence type="ECO:0000259" key="5">
    <source>
        <dbReference type="PROSITE" id="PS51194"/>
    </source>
</evidence>
<dbReference type="Pfam" id="PF09369">
    <property type="entry name" value="MZB"/>
    <property type="match status" value="1"/>
</dbReference>
<feature type="domain" description="Helicase ATP-binding" evidence="4">
    <location>
        <begin position="66"/>
        <end position="249"/>
    </location>
</feature>
<evidence type="ECO:0000256" key="2">
    <source>
        <dbReference type="ARBA" id="ARBA00022840"/>
    </source>
</evidence>
<dbReference type="GO" id="GO:0036297">
    <property type="term" value="P:interstrand cross-link repair"/>
    <property type="evidence" value="ECO:0007669"/>
    <property type="project" value="TreeGrafter"/>
</dbReference>
<dbReference type="Proteomes" id="UP000011922">
    <property type="component" value="Unassembled WGS sequence"/>
</dbReference>
<keyword evidence="1" id="KW-0547">Nucleotide-binding</keyword>
<gene>
    <name evidence="6" type="ORF">PCS_01692</name>
</gene>
<dbReference type="GO" id="GO:0005524">
    <property type="term" value="F:ATP binding"/>
    <property type="evidence" value="ECO:0007669"/>
    <property type="project" value="UniProtKB-KW"/>
</dbReference>
<dbReference type="InterPro" id="IPR001650">
    <property type="entry name" value="Helicase_C-like"/>
</dbReference>
<evidence type="ECO:0000256" key="1">
    <source>
        <dbReference type="ARBA" id="ARBA00022741"/>
    </source>
</evidence>
<dbReference type="InterPro" id="IPR036397">
    <property type="entry name" value="RNaseH_sf"/>
</dbReference>
<evidence type="ECO:0000256" key="3">
    <source>
        <dbReference type="SAM" id="MobiDB-lite"/>
    </source>
</evidence>
<feature type="region of interest" description="Disordered" evidence="3">
    <location>
        <begin position="795"/>
        <end position="814"/>
    </location>
</feature>
<feature type="domain" description="Helicase C-terminal" evidence="5">
    <location>
        <begin position="277"/>
        <end position="425"/>
    </location>
</feature>
<dbReference type="OrthoDB" id="9815222at2"/>